<organism evidence="1 2">
    <name type="scientific">Lactobacillus ultunensis DSM 16047</name>
    <dbReference type="NCBI Taxonomy" id="525365"/>
    <lineage>
        <taxon>Bacteria</taxon>
        <taxon>Bacillati</taxon>
        <taxon>Bacillota</taxon>
        <taxon>Bacilli</taxon>
        <taxon>Lactobacillales</taxon>
        <taxon>Lactobacillaceae</taxon>
        <taxon>Lactobacillus</taxon>
    </lineage>
</organism>
<dbReference type="STRING" id="525365.HMPREF0548_0974"/>
<reference evidence="1 2" key="1">
    <citation type="submission" date="2009-01" db="EMBL/GenBank/DDBJ databases">
        <authorList>
            <person name="Qin X."/>
            <person name="Bachman B."/>
            <person name="Battles P."/>
            <person name="Bell A."/>
            <person name="Bess C."/>
            <person name="Bickham C."/>
            <person name="Chaboub L."/>
            <person name="Chen D."/>
            <person name="Coyle M."/>
            <person name="Deiros D.R."/>
            <person name="Dinh H."/>
            <person name="Forbes L."/>
            <person name="Fowler G."/>
            <person name="Francisco L."/>
            <person name="Fu Q."/>
            <person name="Gubbala S."/>
            <person name="Hale W."/>
            <person name="Han Y."/>
            <person name="Hemphill L."/>
            <person name="Highlander S.K."/>
            <person name="Hirani K."/>
            <person name="Hogues M."/>
            <person name="Jackson L."/>
            <person name="Jakkamsetti A."/>
            <person name="Javaid M."/>
            <person name="Jiang H."/>
            <person name="Korchina V."/>
            <person name="Kovar C."/>
            <person name="Lara F."/>
            <person name="Lee S."/>
            <person name="Mata R."/>
            <person name="Mathew T."/>
            <person name="Moen C."/>
            <person name="Morales K."/>
            <person name="Munidasa M."/>
            <person name="Nazareth L."/>
            <person name="Ngo R."/>
            <person name="Nguyen L."/>
            <person name="Okwuonu G."/>
            <person name="Ongeri F."/>
            <person name="Patil S."/>
            <person name="Petrosino J."/>
            <person name="Pham C."/>
            <person name="Pham P."/>
            <person name="Pu L.-L."/>
            <person name="Puazo M."/>
            <person name="Raj R."/>
            <person name="Reid J."/>
            <person name="Rouhana J."/>
            <person name="Saada N."/>
            <person name="Shang Y."/>
            <person name="Simmons D."/>
            <person name="Thornton R."/>
            <person name="Warren J."/>
            <person name="Weissenberger G."/>
            <person name="Zhang J."/>
            <person name="Zhang L."/>
            <person name="Zhou C."/>
            <person name="Zhu D."/>
            <person name="Muzny D."/>
            <person name="Worley K."/>
            <person name="Gibbs R."/>
        </authorList>
    </citation>
    <scope>NUCLEOTIDE SEQUENCE [LARGE SCALE GENOMIC DNA]</scope>
    <source>
        <strain evidence="1 2">DSM 16047</strain>
    </source>
</reference>
<dbReference type="EMBL" id="ACGU01000044">
    <property type="protein sequence ID" value="EEJ72151.1"/>
    <property type="molecule type" value="Genomic_DNA"/>
</dbReference>
<evidence type="ECO:0000313" key="1">
    <source>
        <dbReference type="EMBL" id="EEJ72151.1"/>
    </source>
</evidence>
<sequence length="123" mass="13738">MVRDVQAAYEQGELKQAQKDLESLSDINKIHFHVNGTFKYTYVNGLTHDWSKNGGIEGKNDNNTSIKNPHSSFFIQMDTFLPSNMPFSWVVPGNGPSTIISTTTPTATVSSDGNNGDLYIYWF</sequence>
<evidence type="ECO:0000313" key="2">
    <source>
        <dbReference type="Proteomes" id="UP000005583"/>
    </source>
</evidence>
<protein>
    <submittedName>
        <fullName evidence="1">Uncharacterized protein</fullName>
    </submittedName>
</protein>
<keyword evidence="2" id="KW-1185">Reference proteome</keyword>
<proteinExistence type="predicted"/>
<comment type="caution">
    <text evidence="1">The sequence shown here is derived from an EMBL/GenBank/DDBJ whole genome shotgun (WGS) entry which is preliminary data.</text>
</comment>
<dbReference type="AlphaFoldDB" id="C2EMS8"/>
<accession>C2EMS8</accession>
<name>C2EMS8_9LACO</name>
<dbReference type="Proteomes" id="UP000005583">
    <property type="component" value="Unassembled WGS sequence"/>
</dbReference>
<gene>
    <name evidence="1" type="ORF">HMPREF0548_0974</name>
</gene>
<dbReference type="HOGENOM" id="CLU_2012367_0_0_9"/>